<dbReference type="EMBL" id="PVXO01000036">
    <property type="protein sequence ID" value="PRR78794.1"/>
    <property type="molecule type" value="Genomic_DNA"/>
</dbReference>
<keyword evidence="3" id="KW-1185">Reference proteome</keyword>
<dbReference type="NCBIfam" id="TIGR02896">
    <property type="entry name" value="spore_III_AF"/>
    <property type="match status" value="1"/>
</dbReference>
<keyword evidence="1" id="KW-0812">Transmembrane</keyword>
<dbReference type="RefSeq" id="WP_106063492.1">
    <property type="nucleotide sequence ID" value="NZ_PVXO01000036.1"/>
</dbReference>
<gene>
    <name evidence="2" type="ORF">CLLI_13760</name>
</gene>
<protein>
    <submittedName>
        <fullName evidence="2">Stage III sporulation protein AF</fullName>
    </submittedName>
</protein>
<comment type="caution">
    <text evidence="2">The sequence shown here is derived from an EMBL/GenBank/DDBJ whole genome shotgun (WGS) entry which is preliminary data.</text>
</comment>
<reference evidence="2 3" key="1">
    <citation type="submission" date="2018-03" db="EMBL/GenBank/DDBJ databases">
        <title>Genome sequence of Clostridium liquoris DSM 100320.</title>
        <authorList>
            <person name="Poehlein A."/>
            <person name="Daniel R."/>
        </authorList>
    </citation>
    <scope>NUCLEOTIDE SEQUENCE [LARGE SCALE GENOMIC DNA]</scope>
    <source>
        <strain evidence="2 3">DSM 100320</strain>
    </source>
</reference>
<organism evidence="2 3">
    <name type="scientific">Clostridium liquoris</name>
    <dbReference type="NCBI Taxonomy" id="1289519"/>
    <lineage>
        <taxon>Bacteria</taxon>
        <taxon>Bacillati</taxon>
        <taxon>Bacillota</taxon>
        <taxon>Clostridia</taxon>
        <taxon>Eubacteriales</taxon>
        <taxon>Clostridiaceae</taxon>
        <taxon>Clostridium</taxon>
    </lineage>
</organism>
<dbReference type="Proteomes" id="UP000239706">
    <property type="component" value="Unassembled WGS sequence"/>
</dbReference>
<name>A0A2T0B4I2_9CLOT</name>
<dbReference type="Pfam" id="PF09581">
    <property type="entry name" value="Spore_III_AF"/>
    <property type="match status" value="1"/>
</dbReference>
<evidence type="ECO:0000256" key="1">
    <source>
        <dbReference type="SAM" id="Phobius"/>
    </source>
</evidence>
<dbReference type="OrthoDB" id="2375554at2"/>
<dbReference type="InterPro" id="IPR014245">
    <property type="entry name" value="Spore_III_AF"/>
</dbReference>
<keyword evidence="1" id="KW-0472">Membrane</keyword>
<dbReference type="AlphaFoldDB" id="A0A2T0B4I2"/>
<keyword evidence="1" id="KW-1133">Transmembrane helix</keyword>
<feature type="transmembrane region" description="Helical" evidence="1">
    <location>
        <begin position="37"/>
        <end position="55"/>
    </location>
</feature>
<accession>A0A2T0B4I2</accession>
<sequence>MMESLKAWVINISSVVLFITAVEMILPDNSLKKYSKFVLGLILISVLINPVIKIFDKKFDINVYSNNISKAMDEEEYKNNIQEYKDKALKNTINTFQANLEGIIEEKIKENFSDVNPKINVKAEFDSKENKFNIKSIDIGIKDKKVQKVKKVQVNISGKEKEDKVLKDQLSIDIKEYLSKELKVPKNIITIYKI</sequence>
<evidence type="ECO:0000313" key="3">
    <source>
        <dbReference type="Proteomes" id="UP000239706"/>
    </source>
</evidence>
<evidence type="ECO:0000313" key="2">
    <source>
        <dbReference type="EMBL" id="PRR78794.1"/>
    </source>
</evidence>
<feature type="transmembrane region" description="Helical" evidence="1">
    <location>
        <begin position="7"/>
        <end position="25"/>
    </location>
</feature>
<proteinExistence type="predicted"/>